<dbReference type="InterPro" id="IPR029021">
    <property type="entry name" value="Prot-tyrosine_phosphatase-like"/>
</dbReference>
<evidence type="ECO:0000313" key="4">
    <source>
        <dbReference type="WBParaSite" id="ACOC_0000312901-mRNA-1"/>
    </source>
</evidence>
<dbReference type="GO" id="GO:0004725">
    <property type="term" value="F:protein tyrosine phosphatase activity"/>
    <property type="evidence" value="ECO:0007669"/>
    <property type="project" value="InterPro"/>
</dbReference>
<gene>
    <name evidence="2" type="ORF">ACOC_LOCUS3130</name>
</gene>
<evidence type="ECO:0000259" key="1">
    <source>
        <dbReference type="PROSITE" id="PS50055"/>
    </source>
</evidence>
<protein>
    <submittedName>
        <fullName evidence="4">Tyrosine-protein phosphatase domain-containing protein</fullName>
    </submittedName>
</protein>
<name>A0A0R3PFY3_ANGCS</name>
<dbReference type="Pfam" id="PF00102">
    <property type="entry name" value="Y_phosphatase"/>
    <property type="match status" value="1"/>
</dbReference>
<organism evidence="4">
    <name type="scientific">Angiostrongylus costaricensis</name>
    <name type="common">Nematode worm</name>
    <dbReference type="NCBI Taxonomy" id="334426"/>
    <lineage>
        <taxon>Eukaryota</taxon>
        <taxon>Metazoa</taxon>
        <taxon>Ecdysozoa</taxon>
        <taxon>Nematoda</taxon>
        <taxon>Chromadorea</taxon>
        <taxon>Rhabditida</taxon>
        <taxon>Rhabditina</taxon>
        <taxon>Rhabditomorpha</taxon>
        <taxon>Strongyloidea</taxon>
        <taxon>Metastrongylidae</taxon>
        <taxon>Angiostrongylus</taxon>
    </lineage>
</organism>
<evidence type="ECO:0000313" key="3">
    <source>
        <dbReference type="Proteomes" id="UP000267027"/>
    </source>
</evidence>
<dbReference type="Proteomes" id="UP000267027">
    <property type="component" value="Unassembled WGS sequence"/>
</dbReference>
<proteinExistence type="predicted"/>
<reference evidence="4" key="1">
    <citation type="submission" date="2017-02" db="UniProtKB">
        <authorList>
            <consortium name="WormBaseParasite"/>
        </authorList>
    </citation>
    <scope>IDENTIFICATION</scope>
</reference>
<dbReference type="AlphaFoldDB" id="A0A0R3PFY3"/>
<dbReference type="PROSITE" id="PS50055">
    <property type="entry name" value="TYR_PHOSPHATASE_PTP"/>
    <property type="match status" value="1"/>
</dbReference>
<dbReference type="OrthoDB" id="5843582at2759"/>
<dbReference type="STRING" id="334426.A0A0R3PFY3"/>
<dbReference type="InterPro" id="IPR000242">
    <property type="entry name" value="PTP_cat"/>
</dbReference>
<dbReference type="EMBL" id="UYYA01000823">
    <property type="protein sequence ID" value="VDM54715.1"/>
    <property type="molecule type" value="Genomic_DNA"/>
</dbReference>
<dbReference type="WBParaSite" id="ACOC_0000312901-mRNA-1">
    <property type="protein sequence ID" value="ACOC_0000312901-mRNA-1"/>
    <property type="gene ID" value="ACOC_0000312901"/>
</dbReference>
<dbReference type="InterPro" id="IPR052782">
    <property type="entry name" value="Oocyte-zygote_transition_reg"/>
</dbReference>
<keyword evidence="3" id="KW-1185">Reference proteome</keyword>
<evidence type="ECO:0000313" key="2">
    <source>
        <dbReference type="EMBL" id="VDM54715.1"/>
    </source>
</evidence>
<dbReference type="Gene3D" id="3.90.190.10">
    <property type="entry name" value="Protein tyrosine phosphatase superfamily"/>
    <property type="match status" value="1"/>
</dbReference>
<sequence length="229" mass="26840">MLFKSLAIAEQENDAFLFTTIFFFNNWLRLGGSTLFFSQINVFKELHQRITLYPPTFDSFLENPTLNRFPDVLCLDRSRVKLSTKYGNGNYCHASYVDSYERKDGYVFSQAPFSEETEELFWRMVIDVDPKMIVVLGSVEASYLFIFYCVTFQDGNEQMMRCFWSHEGEKIYSNSIRVCLVRVQRVSVLEENIIYKVIFNTHRNHKTCSGNGSPSHRFVAACGDPRWRR</sequence>
<dbReference type="PANTHER" id="PTHR46163">
    <property type="entry name" value="TYROSINE-PROTEIN PHOSPHATASE-RELATED"/>
    <property type="match status" value="1"/>
</dbReference>
<feature type="domain" description="Tyrosine-protein phosphatase" evidence="1">
    <location>
        <begin position="62"/>
        <end position="229"/>
    </location>
</feature>
<reference evidence="2 3" key="2">
    <citation type="submission" date="2018-11" db="EMBL/GenBank/DDBJ databases">
        <authorList>
            <consortium name="Pathogen Informatics"/>
        </authorList>
    </citation>
    <scope>NUCLEOTIDE SEQUENCE [LARGE SCALE GENOMIC DNA]</scope>
    <source>
        <strain evidence="2 3">Costa Rica</strain>
    </source>
</reference>
<dbReference type="SMART" id="SM00194">
    <property type="entry name" value="PTPc"/>
    <property type="match status" value="1"/>
</dbReference>
<accession>A0A0R3PFY3</accession>
<dbReference type="SUPFAM" id="SSF52799">
    <property type="entry name" value="(Phosphotyrosine protein) phosphatases II"/>
    <property type="match status" value="1"/>
</dbReference>